<name>A0ACA9US38_BIOOC</name>
<proteinExistence type="predicted"/>
<evidence type="ECO:0000313" key="1">
    <source>
        <dbReference type="EMBL" id="CAG9955888.1"/>
    </source>
</evidence>
<reference evidence="1" key="2">
    <citation type="submission" date="2021-10" db="EMBL/GenBank/DDBJ databases">
        <authorList>
            <person name="Piombo E."/>
        </authorList>
    </citation>
    <scope>NUCLEOTIDE SEQUENCE</scope>
</reference>
<gene>
    <name evidence="1" type="ORF">CRV2_00016642</name>
</gene>
<dbReference type="Proteomes" id="UP000836387">
    <property type="component" value="Unassembled WGS sequence"/>
</dbReference>
<dbReference type="EMBL" id="CADEHS020000625">
    <property type="protein sequence ID" value="CAG9955888.1"/>
    <property type="molecule type" value="Genomic_DNA"/>
</dbReference>
<reference evidence="1" key="1">
    <citation type="submission" date="2020-04" db="EMBL/GenBank/DDBJ databases">
        <authorList>
            <person name="Broberg M."/>
        </authorList>
    </citation>
    <scope>NUCLEOTIDE SEQUENCE</scope>
</reference>
<evidence type="ECO:0000313" key="2">
    <source>
        <dbReference type="Proteomes" id="UP000836387"/>
    </source>
</evidence>
<protein>
    <submittedName>
        <fullName evidence="1">Uncharacterized protein</fullName>
    </submittedName>
</protein>
<keyword evidence="2" id="KW-1185">Reference proteome</keyword>
<organism evidence="1 2">
    <name type="scientific">Clonostachys rosea f. rosea IK726</name>
    <dbReference type="NCBI Taxonomy" id="1349383"/>
    <lineage>
        <taxon>Eukaryota</taxon>
        <taxon>Fungi</taxon>
        <taxon>Dikarya</taxon>
        <taxon>Ascomycota</taxon>
        <taxon>Pezizomycotina</taxon>
        <taxon>Sordariomycetes</taxon>
        <taxon>Hypocreomycetidae</taxon>
        <taxon>Hypocreales</taxon>
        <taxon>Bionectriaceae</taxon>
        <taxon>Clonostachys</taxon>
    </lineage>
</organism>
<comment type="caution">
    <text evidence="1">The sequence shown here is derived from an EMBL/GenBank/DDBJ whole genome shotgun (WGS) entry which is preliminary data.</text>
</comment>
<accession>A0ACA9US38</accession>
<sequence length="154" mass="17396">MASPACREQVMRAPESLVKEVLLALCEDKDVEKTALERLDALTKSSGASRGLGRKRKATDDLAICAHLRLLSCLNPRKANPKWMRNIMWDDHDEDCHGEIDTDYMRKEHPEGFIWSCCDKNGKEPADCTRGYHESDSAKAWKEASEVDADEEDS</sequence>